<protein>
    <submittedName>
        <fullName evidence="1">PqqD family protein</fullName>
    </submittedName>
</protein>
<dbReference type="AlphaFoldDB" id="A0A7X1FPI3"/>
<dbReference type="InterPro" id="IPR008792">
    <property type="entry name" value="PQQD"/>
</dbReference>
<dbReference type="InterPro" id="IPR041881">
    <property type="entry name" value="PqqD_sf"/>
</dbReference>
<organism evidence="1 2">
    <name type="scientific">Novosphingobium flavum</name>
    <dbReference type="NCBI Taxonomy" id="1778672"/>
    <lineage>
        <taxon>Bacteria</taxon>
        <taxon>Pseudomonadati</taxon>
        <taxon>Pseudomonadota</taxon>
        <taxon>Alphaproteobacteria</taxon>
        <taxon>Sphingomonadales</taxon>
        <taxon>Sphingomonadaceae</taxon>
        <taxon>Novosphingobium</taxon>
    </lineage>
</organism>
<gene>
    <name evidence="1" type="ORF">H7F51_03715</name>
</gene>
<comment type="caution">
    <text evidence="1">The sequence shown here is derived from an EMBL/GenBank/DDBJ whole genome shotgun (WGS) entry which is preliminary data.</text>
</comment>
<dbReference type="Gene3D" id="1.10.10.1150">
    <property type="entry name" value="Coenzyme PQQ synthesis protein D (PqqD)"/>
    <property type="match status" value="1"/>
</dbReference>
<sequence>MSAVSKNTGNFVETEVDDELILMRISDGDFFSLEGTARAVWAAIDGVRDRSQIVGFLAAEFEAPAEAIAPDAHAFLDELAAAGLVSG</sequence>
<accession>A0A7X1FPI3</accession>
<dbReference type="EMBL" id="JACLAW010000002">
    <property type="protein sequence ID" value="MBC2664624.1"/>
    <property type="molecule type" value="Genomic_DNA"/>
</dbReference>
<proteinExistence type="predicted"/>
<dbReference type="Proteomes" id="UP000566813">
    <property type="component" value="Unassembled WGS sequence"/>
</dbReference>
<evidence type="ECO:0000313" key="1">
    <source>
        <dbReference type="EMBL" id="MBC2664624.1"/>
    </source>
</evidence>
<evidence type="ECO:0000313" key="2">
    <source>
        <dbReference type="Proteomes" id="UP000566813"/>
    </source>
</evidence>
<reference evidence="1 2" key="1">
    <citation type="submission" date="2020-08" db="EMBL/GenBank/DDBJ databases">
        <title>The genome sequence of type strain Novosphingobium flavum NBRC 111647.</title>
        <authorList>
            <person name="Liu Y."/>
        </authorList>
    </citation>
    <scope>NUCLEOTIDE SEQUENCE [LARGE SCALE GENOMIC DNA]</scope>
    <source>
        <strain evidence="1 2">NBRC 111647</strain>
    </source>
</reference>
<name>A0A7X1FPI3_9SPHN</name>
<dbReference type="Pfam" id="PF05402">
    <property type="entry name" value="PqqD"/>
    <property type="match status" value="1"/>
</dbReference>
<dbReference type="RefSeq" id="WP_185662857.1">
    <property type="nucleotide sequence ID" value="NZ_JACLAW010000002.1"/>
</dbReference>
<keyword evidence="2" id="KW-1185">Reference proteome</keyword>